<accession>A0A3S3ZIW2</accession>
<name>A0A3S3ZIW2_9NOCA</name>
<evidence type="ECO:0000256" key="1">
    <source>
        <dbReference type="SAM" id="Phobius"/>
    </source>
</evidence>
<dbReference type="AlphaFoldDB" id="A0A3S3ZIW2"/>
<dbReference type="InterPro" id="IPR036514">
    <property type="entry name" value="SGNH_hydro_sf"/>
</dbReference>
<organism evidence="3 4">
    <name type="scientific">Rhodococcus spongiicola</name>
    <dbReference type="NCBI Taxonomy" id="2487352"/>
    <lineage>
        <taxon>Bacteria</taxon>
        <taxon>Bacillati</taxon>
        <taxon>Actinomycetota</taxon>
        <taxon>Actinomycetes</taxon>
        <taxon>Mycobacteriales</taxon>
        <taxon>Nocardiaceae</taxon>
        <taxon>Rhodococcus</taxon>
    </lineage>
</organism>
<keyword evidence="4" id="KW-1185">Reference proteome</keyword>
<comment type="caution">
    <text evidence="3">The sequence shown here is derived from an EMBL/GenBank/DDBJ whole genome shotgun (WGS) entry which is preliminary data.</text>
</comment>
<keyword evidence="1" id="KW-1133">Transmembrane helix</keyword>
<protein>
    <submittedName>
        <fullName evidence="3">SGNH/GDSL hydrolase family protein</fullName>
    </submittedName>
</protein>
<reference evidence="3 4" key="1">
    <citation type="submission" date="2018-11" db="EMBL/GenBank/DDBJ databases">
        <title>Rhodococcus spongicola sp. nov. and Rhodococcus xishaensis sp. nov. from marine sponges.</title>
        <authorList>
            <person name="Li L."/>
            <person name="Lin H.W."/>
        </authorList>
    </citation>
    <scope>NUCLEOTIDE SEQUENCE [LARGE SCALE GENOMIC DNA]</scope>
    <source>
        <strain evidence="3 4">LHW50502</strain>
    </source>
</reference>
<keyword evidence="1" id="KW-0472">Membrane</keyword>
<dbReference type="Gene3D" id="3.40.50.1110">
    <property type="entry name" value="SGNH hydrolase"/>
    <property type="match status" value="1"/>
</dbReference>
<feature type="transmembrane region" description="Helical" evidence="1">
    <location>
        <begin position="20"/>
        <end position="39"/>
    </location>
</feature>
<dbReference type="InterPro" id="IPR013830">
    <property type="entry name" value="SGNH_hydro"/>
</dbReference>
<dbReference type="GO" id="GO:0016787">
    <property type="term" value="F:hydrolase activity"/>
    <property type="evidence" value="ECO:0007669"/>
    <property type="project" value="UniProtKB-KW"/>
</dbReference>
<sequence>MGNRLHRRGPKPSPSRQNQIFWGFVAAALIAAVGMYWAAGERGPSTSYAGTYTPNTGVGPNDPEAPTARLAVIGGSYSAGVGNTVAWPQLLAEKRGWQLDNVATEGTGYTVSGPDGEAAFPTKVDAATANSPDIIIVAGSRNDQTIPGDVEPIASAMFSDLKAKAPNATIVVIGPMWDSSEPSYAVEVANEGTRLAAEAAGLPFVDALELSWLDSPELIQDDSVHPTDDGQHVLAERIDAVVPALTVP</sequence>
<dbReference type="CDD" id="cd00229">
    <property type="entry name" value="SGNH_hydrolase"/>
    <property type="match status" value="1"/>
</dbReference>
<keyword evidence="1" id="KW-0812">Transmembrane</keyword>
<dbReference type="Proteomes" id="UP000284333">
    <property type="component" value="Unassembled WGS sequence"/>
</dbReference>
<dbReference type="Pfam" id="PF13472">
    <property type="entry name" value="Lipase_GDSL_2"/>
    <property type="match status" value="1"/>
</dbReference>
<feature type="domain" description="SGNH hydrolase-type esterase" evidence="2">
    <location>
        <begin position="72"/>
        <end position="232"/>
    </location>
</feature>
<dbReference type="SUPFAM" id="SSF52266">
    <property type="entry name" value="SGNH hydrolase"/>
    <property type="match status" value="1"/>
</dbReference>
<evidence type="ECO:0000313" key="4">
    <source>
        <dbReference type="Proteomes" id="UP000284333"/>
    </source>
</evidence>
<keyword evidence="3" id="KW-0378">Hydrolase</keyword>
<gene>
    <name evidence="3" type="ORF">EF834_15225</name>
</gene>
<proteinExistence type="predicted"/>
<dbReference type="OrthoDB" id="4461173at2"/>
<dbReference type="EMBL" id="RKLN01000005">
    <property type="protein sequence ID" value="RVW01739.1"/>
    <property type="molecule type" value="Genomic_DNA"/>
</dbReference>
<evidence type="ECO:0000313" key="3">
    <source>
        <dbReference type="EMBL" id="RVW01739.1"/>
    </source>
</evidence>
<evidence type="ECO:0000259" key="2">
    <source>
        <dbReference type="Pfam" id="PF13472"/>
    </source>
</evidence>